<protein>
    <submittedName>
        <fullName evidence="1">Uncharacterized protein</fullName>
    </submittedName>
</protein>
<dbReference type="Proteomes" id="UP001172159">
    <property type="component" value="Unassembled WGS sequence"/>
</dbReference>
<evidence type="ECO:0000313" key="2">
    <source>
        <dbReference type="Proteomes" id="UP001172159"/>
    </source>
</evidence>
<name>A0AA40BMK6_9PEZI</name>
<proteinExistence type="predicted"/>
<evidence type="ECO:0000313" key="1">
    <source>
        <dbReference type="EMBL" id="KAK0737004.1"/>
    </source>
</evidence>
<organism evidence="1 2">
    <name type="scientific">Apiosordaria backusii</name>
    <dbReference type="NCBI Taxonomy" id="314023"/>
    <lineage>
        <taxon>Eukaryota</taxon>
        <taxon>Fungi</taxon>
        <taxon>Dikarya</taxon>
        <taxon>Ascomycota</taxon>
        <taxon>Pezizomycotina</taxon>
        <taxon>Sordariomycetes</taxon>
        <taxon>Sordariomycetidae</taxon>
        <taxon>Sordariales</taxon>
        <taxon>Lasiosphaeriaceae</taxon>
        <taxon>Apiosordaria</taxon>
    </lineage>
</organism>
<dbReference type="EMBL" id="JAUKTV010000005">
    <property type="protein sequence ID" value="KAK0737004.1"/>
    <property type="molecule type" value="Genomic_DNA"/>
</dbReference>
<accession>A0AA40BMK6</accession>
<keyword evidence="2" id="KW-1185">Reference proteome</keyword>
<gene>
    <name evidence="1" type="ORF">B0T21DRAFT_347417</name>
</gene>
<comment type="caution">
    <text evidence="1">The sequence shown here is derived from an EMBL/GenBank/DDBJ whole genome shotgun (WGS) entry which is preliminary data.</text>
</comment>
<sequence>MNSNGSARWPWFGCKPQSERAIRLETTKWFPANNANGPAARCRWESTRPRSVNRWHVGGARFEDPSSTHEQMLAKSFPEILRLLSSLKSYWPRVKYNTLAISHGLRFRLLYSAKPSRRRGGRASVTAWARSNLDPAFIGNDELQRVYSEFSTHDWLGKGQVGCRAMRKWMRYMRDAVSYIIIQ</sequence>
<dbReference type="AlphaFoldDB" id="A0AA40BMK6"/>
<reference evidence="1" key="1">
    <citation type="submission" date="2023-06" db="EMBL/GenBank/DDBJ databases">
        <title>Genome-scale phylogeny and comparative genomics of the fungal order Sordariales.</title>
        <authorList>
            <consortium name="Lawrence Berkeley National Laboratory"/>
            <person name="Hensen N."/>
            <person name="Bonometti L."/>
            <person name="Westerberg I."/>
            <person name="Brannstrom I.O."/>
            <person name="Guillou S."/>
            <person name="Cros-Aarteil S."/>
            <person name="Calhoun S."/>
            <person name="Haridas S."/>
            <person name="Kuo A."/>
            <person name="Mondo S."/>
            <person name="Pangilinan J."/>
            <person name="Riley R."/>
            <person name="Labutti K."/>
            <person name="Andreopoulos B."/>
            <person name="Lipzen A."/>
            <person name="Chen C."/>
            <person name="Yanf M."/>
            <person name="Daum C."/>
            <person name="Ng V."/>
            <person name="Clum A."/>
            <person name="Steindorff A."/>
            <person name="Ohm R."/>
            <person name="Martin F."/>
            <person name="Silar P."/>
            <person name="Natvig D."/>
            <person name="Lalanne C."/>
            <person name="Gautier V."/>
            <person name="Ament-Velasquez S.L."/>
            <person name="Kruys A."/>
            <person name="Hutchinson M.I."/>
            <person name="Powell A.J."/>
            <person name="Barry K."/>
            <person name="Miller A.N."/>
            <person name="Grigoriev I.V."/>
            <person name="Debuchy R."/>
            <person name="Gladieux P."/>
            <person name="Thoren M.H."/>
            <person name="Johannesson H."/>
        </authorList>
    </citation>
    <scope>NUCLEOTIDE SEQUENCE</scope>
    <source>
        <strain evidence="1">CBS 540.89</strain>
    </source>
</reference>